<dbReference type="Proteomes" id="UP001055811">
    <property type="component" value="Linkage Group LG07"/>
</dbReference>
<protein>
    <submittedName>
        <fullName evidence="1">Uncharacterized protein</fullName>
    </submittedName>
</protein>
<name>A0ACB9ALZ2_CICIN</name>
<evidence type="ECO:0000313" key="1">
    <source>
        <dbReference type="EMBL" id="KAI3710862.1"/>
    </source>
</evidence>
<sequence>MIQITKFLNDNGSPFTVNIYPFISLYIDSNFPVEYVFFDGNATPMNDGGTTNTNMFDANYDTLVWALQKNGFTDMLRRDGGLRRSDQEMELKVSELDMEFCNRSFLYSLASFLSRSKNPSQNPESYPKLIDSVLDVVRKEAENCDYVYDTSRGGNEIAKTINGIPVVKSENTIIVFDNKQEKYNFPIFLIWHELEATIRIFKIHRRNNLINFKACYRRRNKLLWKLKEKEKQLEEQLAKVCLCGFGTSTWI</sequence>
<gene>
    <name evidence="1" type="ORF">L2E82_40657</name>
</gene>
<reference evidence="1 2" key="2">
    <citation type="journal article" date="2022" name="Mol. Ecol. Resour.">
        <title>The genomes of chicory, endive, great burdock and yacon provide insights into Asteraceae paleo-polyploidization history and plant inulin production.</title>
        <authorList>
            <person name="Fan W."/>
            <person name="Wang S."/>
            <person name="Wang H."/>
            <person name="Wang A."/>
            <person name="Jiang F."/>
            <person name="Liu H."/>
            <person name="Zhao H."/>
            <person name="Xu D."/>
            <person name="Zhang Y."/>
        </authorList>
    </citation>
    <scope>NUCLEOTIDE SEQUENCE [LARGE SCALE GENOMIC DNA]</scope>
    <source>
        <strain evidence="2">cv. Punajuju</strain>
        <tissue evidence="1">Leaves</tissue>
    </source>
</reference>
<accession>A0ACB9ALZ2</accession>
<reference evidence="2" key="1">
    <citation type="journal article" date="2022" name="Mol. Ecol. Resour.">
        <title>The genomes of chicory, endive, great burdock and yacon provide insights into Asteraceae palaeo-polyploidization history and plant inulin production.</title>
        <authorList>
            <person name="Fan W."/>
            <person name="Wang S."/>
            <person name="Wang H."/>
            <person name="Wang A."/>
            <person name="Jiang F."/>
            <person name="Liu H."/>
            <person name="Zhao H."/>
            <person name="Xu D."/>
            <person name="Zhang Y."/>
        </authorList>
    </citation>
    <scope>NUCLEOTIDE SEQUENCE [LARGE SCALE GENOMIC DNA]</scope>
    <source>
        <strain evidence="2">cv. Punajuju</strain>
    </source>
</reference>
<organism evidence="1 2">
    <name type="scientific">Cichorium intybus</name>
    <name type="common">Chicory</name>
    <dbReference type="NCBI Taxonomy" id="13427"/>
    <lineage>
        <taxon>Eukaryota</taxon>
        <taxon>Viridiplantae</taxon>
        <taxon>Streptophyta</taxon>
        <taxon>Embryophyta</taxon>
        <taxon>Tracheophyta</taxon>
        <taxon>Spermatophyta</taxon>
        <taxon>Magnoliopsida</taxon>
        <taxon>eudicotyledons</taxon>
        <taxon>Gunneridae</taxon>
        <taxon>Pentapetalae</taxon>
        <taxon>asterids</taxon>
        <taxon>campanulids</taxon>
        <taxon>Asterales</taxon>
        <taxon>Asteraceae</taxon>
        <taxon>Cichorioideae</taxon>
        <taxon>Cichorieae</taxon>
        <taxon>Cichoriinae</taxon>
        <taxon>Cichorium</taxon>
    </lineage>
</organism>
<proteinExistence type="predicted"/>
<keyword evidence="2" id="KW-1185">Reference proteome</keyword>
<evidence type="ECO:0000313" key="2">
    <source>
        <dbReference type="Proteomes" id="UP001055811"/>
    </source>
</evidence>
<dbReference type="EMBL" id="CM042015">
    <property type="protein sequence ID" value="KAI3710862.1"/>
    <property type="molecule type" value="Genomic_DNA"/>
</dbReference>
<comment type="caution">
    <text evidence="1">The sequence shown here is derived from an EMBL/GenBank/DDBJ whole genome shotgun (WGS) entry which is preliminary data.</text>
</comment>